<reference evidence="2 3" key="1">
    <citation type="submission" date="2024-01" db="EMBL/GenBank/DDBJ databases">
        <title>The genome of the rayed Mediterranean limpet Patella caerulea (Linnaeus, 1758).</title>
        <authorList>
            <person name="Anh-Thu Weber A."/>
            <person name="Halstead-Nussloch G."/>
        </authorList>
    </citation>
    <scope>NUCLEOTIDE SEQUENCE [LARGE SCALE GENOMIC DNA]</scope>
    <source>
        <strain evidence="2">AATW-2023a</strain>
        <tissue evidence="2">Whole specimen</tissue>
    </source>
</reference>
<gene>
    <name evidence="2" type="ORF">SNE40_011807</name>
</gene>
<dbReference type="GO" id="GO:0006139">
    <property type="term" value="P:nucleobase-containing compound metabolic process"/>
    <property type="evidence" value="ECO:0007669"/>
    <property type="project" value="InterPro"/>
</dbReference>
<dbReference type="GO" id="GO:0008408">
    <property type="term" value="F:3'-5' exonuclease activity"/>
    <property type="evidence" value="ECO:0007669"/>
    <property type="project" value="InterPro"/>
</dbReference>
<evidence type="ECO:0000313" key="2">
    <source>
        <dbReference type="EMBL" id="KAK6179447.1"/>
    </source>
</evidence>
<accession>A0AAN8JKH6</accession>
<dbReference type="InterPro" id="IPR002562">
    <property type="entry name" value="3'-5'_exonuclease_dom"/>
</dbReference>
<comment type="caution">
    <text evidence="2">The sequence shown here is derived from an EMBL/GenBank/DDBJ whole genome shotgun (WGS) entry which is preliminary data.</text>
</comment>
<dbReference type="Proteomes" id="UP001347796">
    <property type="component" value="Unassembled WGS sequence"/>
</dbReference>
<keyword evidence="3" id="KW-1185">Reference proteome</keyword>
<evidence type="ECO:0000259" key="1">
    <source>
        <dbReference type="SMART" id="SM00474"/>
    </source>
</evidence>
<dbReference type="PANTHER" id="PTHR46814">
    <property type="entry name" value="EGALITARIAN, ISOFORM B"/>
    <property type="match status" value="1"/>
</dbReference>
<dbReference type="PANTHER" id="PTHR46814:SF1">
    <property type="entry name" value="EGALITARIAN, ISOFORM B"/>
    <property type="match status" value="1"/>
</dbReference>
<dbReference type="SMART" id="SM00474">
    <property type="entry name" value="35EXOc"/>
    <property type="match status" value="1"/>
</dbReference>
<dbReference type="InterPro" id="IPR012337">
    <property type="entry name" value="RNaseH-like_sf"/>
</dbReference>
<dbReference type="GO" id="GO:0003676">
    <property type="term" value="F:nucleic acid binding"/>
    <property type="evidence" value="ECO:0007669"/>
    <property type="project" value="InterPro"/>
</dbReference>
<protein>
    <recommendedName>
        <fullName evidence="1">3'-5' exonuclease domain-containing protein</fullName>
    </recommendedName>
</protein>
<dbReference type="InterPro" id="IPR036397">
    <property type="entry name" value="RNaseH_sf"/>
</dbReference>
<name>A0AAN8JKH6_PATCE</name>
<dbReference type="SUPFAM" id="SSF53098">
    <property type="entry name" value="Ribonuclease H-like"/>
    <property type="match status" value="1"/>
</dbReference>
<proteinExistence type="predicted"/>
<sequence>MPAQIHLINTVTAAERIVYKLLVEQPLLTFSCKGIDIGPRGTLTLVTVSTPDGRVYIFDIKADPNIVLDGGLVRLIESVDNIKVLHDSKKQAECLYNQFKIRLKHIFDVQDKYADLMEKRGLPRRKLTLPALLERYNIERYTPSTKLQRLLREDRNVWCRRPLTSDMLNTAAGDVLPLLPGLYVTLYRCLGYHEEKQEPEDASTDDNLTMLEDVPQVDKYSLPVSLTPAKTRLSLLTNYLHIHLTK</sequence>
<evidence type="ECO:0000313" key="3">
    <source>
        <dbReference type="Proteomes" id="UP001347796"/>
    </source>
</evidence>
<dbReference type="AlphaFoldDB" id="A0AAN8JKH6"/>
<dbReference type="Pfam" id="PF01612">
    <property type="entry name" value="DNA_pol_A_exo1"/>
    <property type="match status" value="1"/>
</dbReference>
<dbReference type="EMBL" id="JAZGQO010000008">
    <property type="protein sequence ID" value="KAK6179447.1"/>
    <property type="molecule type" value="Genomic_DNA"/>
</dbReference>
<organism evidence="2 3">
    <name type="scientific">Patella caerulea</name>
    <name type="common">Rayed Mediterranean limpet</name>
    <dbReference type="NCBI Taxonomy" id="87958"/>
    <lineage>
        <taxon>Eukaryota</taxon>
        <taxon>Metazoa</taxon>
        <taxon>Spiralia</taxon>
        <taxon>Lophotrochozoa</taxon>
        <taxon>Mollusca</taxon>
        <taxon>Gastropoda</taxon>
        <taxon>Patellogastropoda</taxon>
        <taxon>Patelloidea</taxon>
        <taxon>Patellidae</taxon>
        <taxon>Patella</taxon>
    </lineage>
</organism>
<dbReference type="Gene3D" id="3.30.420.10">
    <property type="entry name" value="Ribonuclease H-like superfamily/Ribonuclease H"/>
    <property type="match status" value="1"/>
</dbReference>
<feature type="domain" description="3'-5' exonuclease" evidence="1">
    <location>
        <begin position="5"/>
        <end position="191"/>
    </location>
</feature>